<dbReference type="Gene3D" id="3.40.50.720">
    <property type="entry name" value="NAD(P)-binding Rossmann-like Domain"/>
    <property type="match status" value="1"/>
</dbReference>
<feature type="domain" description="C-methyltransferase" evidence="2">
    <location>
        <begin position="243"/>
        <end position="394"/>
    </location>
</feature>
<dbReference type="PANTHER" id="PTHR43861:SF5">
    <property type="entry name" value="BLL5978 PROTEIN"/>
    <property type="match status" value="1"/>
</dbReference>
<dbReference type="Gene3D" id="6.20.50.110">
    <property type="entry name" value="Methyltransferase, zinc-binding domain"/>
    <property type="match status" value="1"/>
</dbReference>
<reference evidence="3" key="1">
    <citation type="submission" date="2018-05" db="EMBL/GenBank/DDBJ databases">
        <authorList>
            <person name="Lanie J.A."/>
            <person name="Ng W.-L."/>
            <person name="Kazmierczak K.M."/>
            <person name="Andrzejewski T.M."/>
            <person name="Davidsen T.M."/>
            <person name="Wayne K.J."/>
            <person name="Tettelin H."/>
            <person name="Glass J.I."/>
            <person name="Rusch D."/>
            <person name="Podicherti R."/>
            <person name="Tsui H.-C.T."/>
            <person name="Winkler M.E."/>
        </authorList>
    </citation>
    <scope>NUCLEOTIDE SEQUENCE</scope>
</reference>
<dbReference type="PANTHER" id="PTHR43861">
    <property type="entry name" value="TRANS-ACONITATE 2-METHYLTRANSFERASE-RELATED"/>
    <property type="match status" value="1"/>
</dbReference>
<organism evidence="3">
    <name type="scientific">marine metagenome</name>
    <dbReference type="NCBI Taxonomy" id="408172"/>
    <lineage>
        <taxon>unclassified sequences</taxon>
        <taxon>metagenomes</taxon>
        <taxon>ecological metagenomes</taxon>
    </lineage>
</organism>
<dbReference type="InterPro" id="IPR013630">
    <property type="entry name" value="Methyltransf_Zn-bd_dom_put"/>
</dbReference>
<sequence length="399" mass="45260">MKRKECRACKSKNLKLFLDLGKMPLAGGFLNGTDSLPFEKVYPLPVHVCQECSLVQILEIIDPEILFQDYSFSSSTVKPLIQHFKEYSIWLKTRYNPEFVVEFGCNDGVLLKQFEKLGIKNCGIDVSENITEIARNDGLDVITGYFDESTAELIKKRLGVADLVTGSNAFAHNDNPEILIKAAGCILKHEGHLCLEVMYAGDLLEMLQWDTLYHEHLTFYCLRTITVLLNNYGFNVIDAERIPMHGGSLRIVATRDSKQKAQTSVSKLLKYESEKSLSDPETWINFGQNIGRKIEVVRKTMLHLSKNNRIWGYGAAGKATLWVNACQMDYLEAMVDASPLRAGKLMPGTHTPIVFPDELKANPPDYIFVTAWNYADMIKSNEEWFNGIWVTPLPDLRFF</sequence>
<evidence type="ECO:0000259" key="1">
    <source>
        <dbReference type="Pfam" id="PF08421"/>
    </source>
</evidence>
<dbReference type="SUPFAM" id="SSF53335">
    <property type="entry name" value="S-adenosyl-L-methionine-dependent methyltransferases"/>
    <property type="match status" value="1"/>
</dbReference>
<dbReference type="Pfam" id="PF08421">
    <property type="entry name" value="Methyltransf_13"/>
    <property type="match status" value="1"/>
</dbReference>
<dbReference type="Pfam" id="PF13489">
    <property type="entry name" value="Methyltransf_23"/>
    <property type="match status" value="1"/>
</dbReference>
<dbReference type="Gene3D" id="3.40.50.150">
    <property type="entry name" value="Vaccinia Virus protein VP39"/>
    <property type="match status" value="1"/>
</dbReference>
<dbReference type="EMBL" id="UINC01011901">
    <property type="protein sequence ID" value="SVA52253.1"/>
    <property type="molecule type" value="Genomic_DNA"/>
</dbReference>
<dbReference type="InterPro" id="IPR029063">
    <property type="entry name" value="SAM-dependent_MTases_sf"/>
</dbReference>
<dbReference type="AlphaFoldDB" id="A0A381WK14"/>
<proteinExistence type="predicted"/>
<protein>
    <recommendedName>
        <fullName evidence="4">C-methyltransferase domain-containing protein</fullName>
    </recommendedName>
</protein>
<dbReference type="Pfam" id="PF08484">
    <property type="entry name" value="Methyltransf_14"/>
    <property type="match status" value="1"/>
</dbReference>
<name>A0A381WK14_9ZZZZ</name>
<feature type="domain" description="Methyltransferase putative zinc binding" evidence="1">
    <location>
        <begin position="6"/>
        <end position="67"/>
    </location>
</feature>
<accession>A0A381WK14</accession>
<evidence type="ECO:0000313" key="3">
    <source>
        <dbReference type="EMBL" id="SVA52253.1"/>
    </source>
</evidence>
<dbReference type="InterPro" id="IPR013691">
    <property type="entry name" value="MeTrfase_14"/>
</dbReference>
<evidence type="ECO:0008006" key="4">
    <source>
        <dbReference type="Google" id="ProtNLM"/>
    </source>
</evidence>
<evidence type="ECO:0000259" key="2">
    <source>
        <dbReference type="Pfam" id="PF08484"/>
    </source>
</evidence>
<dbReference type="InterPro" id="IPR038576">
    <property type="entry name" value="Methyltransf_Zn-bd_dom_put_sf"/>
</dbReference>
<gene>
    <name evidence="3" type="ORF">METZ01_LOCUS105107</name>
</gene>